<keyword evidence="7" id="KW-1185">Reference proteome</keyword>
<protein>
    <submittedName>
        <fullName evidence="6">Membrane-bound lytic murein transglycosylase F</fullName>
        <ecNumber evidence="6">4.2.2.-</ecNumber>
    </submittedName>
</protein>
<dbReference type="PANTHER" id="PTHR37423:SF2">
    <property type="entry name" value="MEMBRANE-BOUND LYTIC MUREIN TRANSGLYCOSYLASE C"/>
    <property type="match status" value="1"/>
</dbReference>
<organism evidence="6 7">
    <name type="scientific">Luteitalea pratensis</name>
    <dbReference type="NCBI Taxonomy" id="1855912"/>
    <lineage>
        <taxon>Bacteria</taxon>
        <taxon>Pseudomonadati</taxon>
        <taxon>Acidobacteriota</taxon>
        <taxon>Vicinamibacteria</taxon>
        <taxon>Vicinamibacterales</taxon>
        <taxon>Vicinamibacteraceae</taxon>
        <taxon>Luteitalea</taxon>
    </lineage>
</organism>
<dbReference type="SMART" id="SM00062">
    <property type="entry name" value="PBPb"/>
    <property type="match status" value="1"/>
</dbReference>
<dbReference type="RefSeq" id="WP_110170769.1">
    <property type="nucleotide sequence ID" value="NZ_CP015136.1"/>
</dbReference>
<proteinExistence type="inferred from homology"/>
<evidence type="ECO:0000256" key="4">
    <source>
        <dbReference type="SAM" id="SignalP"/>
    </source>
</evidence>
<feature type="chain" id="PRO_5007511659" evidence="4">
    <location>
        <begin position="34"/>
        <end position="516"/>
    </location>
</feature>
<dbReference type="GO" id="GO:0016829">
    <property type="term" value="F:lyase activity"/>
    <property type="evidence" value="ECO:0007669"/>
    <property type="project" value="UniProtKB-KW"/>
</dbReference>
<keyword evidence="3" id="KW-0472">Membrane</keyword>
<evidence type="ECO:0000259" key="5">
    <source>
        <dbReference type="SMART" id="SM00062"/>
    </source>
</evidence>
<feature type="domain" description="Solute-binding protein family 3/N-terminal" evidence="5">
    <location>
        <begin position="83"/>
        <end position="324"/>
    </location>
</feature>
<dbReference type="CDD" id="cd01009">
    <property type="entry name" value="PBP2_YfhD_N"/>
    <property type="match status" value="1"/>
</dbReference>
<dbReference type="STRING" id="1855912.LuPra_02197"/>
<evidence type="ECO:0000256" key="3">
    <source>
        <dbReference type="ARBA" id="ARBA00023237"/>
    </source>
</evidence>
<name>A0A143PMJ4_LUTPR</name>
<dbReference type="PANTHER" id="PTHR37423">
    <property type="entry name" value="SOLUBLE LYTIC MUREIN TRANSGLYCOSYLASE-RELATED"/>
    <property type="match status" value="1"/>
</dbReference>
<accession>A0A143PMJ4</accession>
<dbReference type="Pfam" id="PF00497">
    <property type="entry name" value="SBP_bac_3"/>
    <property type="match status" value="1"/>
</dbReference>
<dbReference type="Gene3D" id="3.40.190.10">
    <property type="entry name" value="Periplasmic binding protein-like II"/>
    <property type="match status" value="2"/>
</dbReference>
<evidence type="ECO:0000313" key="7">
    <source>
        <dbReference type="Proteomes" id="UP000076079"/>
    </source>
</evidence>
<evidence type="ECO:0000256" key="1">
    <source>
        <dbReference type="ARBA" id="ARBA00004339"/>
    </source>
</evidence>
<sequence precursor="true">MMLRTPCFDAVLRPRTRLAIGLLLAATSLIPAACSRPSAPASGDRAAGSNGTPLPLQDLKAAELLQLNARLTGDFDQMQGRRFVRALVPYGRTYYFLDGATQRGLAFDVLTEFERELAKSVPKGTVPPKIVIIPTSRDRLLTALAEGYGDIAVGGFTVTEARRAQVDFSDPTKTGIREIVVTAPGIPAVTRIQDLSGRQVHVRKSSSYYEDLVALNAQLAREGLAPVQIEPADELLEDEDLLEMTDAGIVPMTVVKDATAQLWTQLYDHVTVHQDVALRTDAATALAIRKGAPVFRGLVNDFVRTHRTGTTFGNVVFNRYFRDASRLQNPTAAADLARFRALVQYFQKYGAQYDMDWLLIVSQAYQESQLDHSRRSRAGAVGVMQVRPATARDKNVGIANVRTIDGNIHAGTKYLRFMMDHYFANAPMDRLNKGLFALASYNAGPARVAGLRDKAKEMGLDPNVWFRNVEVVAGREIGRETVDYVSNIYKYYTAYKAVAEQRAARERSRPAAAGSR</sequence>
<dbReference type="Proteomes" id="UP000076079">
    <property type="component" value="Chromosome"/>
</dbReference>
<dbReference type="OrthoDB" id="9801695at2"/>
<comment type="subcellular location">
    <subcellularLocation>
        <location evidence="1">Cell outer membrane</location>
        <topology evidence="1">Peripheral membrane protein</topology>
    </subcellularLocation>
</comment>
<dbReference type="KEGG" id="abac:LuPra_02197"/>
<keyword evidence="6" id="KW-0456">Lyase</keyword>
<dbReference type="GO" id="GO:0009279">
    <property type="term" value="C:cell outer membrane"/>
    <property type="evidence" value="ECO:0007669"/>
    <property type="project" value="UniProtKB-SubCell"/>
</dbReference>
<dbReference type="Pfam" id="PF01464">
    <property type="entry name" value="SLT"/>
    <property type="match status" value="1"/>
</dbReference>
<dbReference type="EMBL" id="CP015136">
    <property type="protein sequence ID" value="AMY08989.1"/>
    <property type="molecule type" value="Genomic_DNA"/>
</dbReference>
<keyword evidence="4" id="KW-0732">Signal</keyword>
<reference evidence="6 7" key="1">
    <citation type="journal article" date="2016" name="Genome Announc.">
        <title>First Complete Genome Sequence of a Subdivision 6 Acidobacterium Strain.</title>
        <authorList>
            <person name="Huang S."/>
            <person name="Vieira S."/>
            <person name="Bunk B."/>
            <person name="Riedel T."/>
            <person name="Sproer C."/>
            <person name="Overmann J."/>
        </authorList>
    </citation>
    <scope>NUCLEOTIDE SEQUENCE [LARGE SCALE GENOMIC DNA]</scope>
    <source>
        <strain evidence="7">DSM 100886 HEG_-6_39</strain>
    </source>
</reference>
<dbReference type="InterPro" id="IPR001638">
    <property type="entry name" value="Solute-binding_3/MltF_N"/>
</dbReference>
<dbReference type="EC" id="4.2.2.-" evidence="6"/>
<reference evidence="7" key="2">
    <citation type="submission" date="2016-04" db="EMBL/GenBank/DDBJ databases">
        <title>First Complete Genome Sequence of a Subdivision 6 Acidobacterium.</title>
        <authorList>
            <person name="Huang S."/>
            <person name="Vieira S."/>
            <person name="Bunk B."/>
            <person name="Riedel T."/>
            <person name="Sproeer C."/>
            <person name="Overmann J."/>
        </authorList>
    </citation>
    <scope>NUCLEOTIDE SEQUENCE [LARGE SCALE GENOMIC DNA]</scope>
    <source>
        <strain evidence="7">DSM 100886 HEG_-6_39</strain>
    </source>
</reference>
<gene>
    <name evidence="6" type="primary">mltF_1</name>
    <name evidence="6" type="ORF">LuPra_02197</name>
</gene>
<feature type="signal peptide" evidence="4">
    <location>
        <begin position="1"/>
        <end position="33"/>
    </location>
</feature>
<dbReference type="InterPro" id="IPR023346">
    <property type="entry name" value="Lysozyme-like_dom_sf"/>
</dbReference>
<dbReference type="AlphaFoldDB" id="A0A143PMJ4"/>
<evidence type="ECO:0000313" key="6">
    <source>
        <dbReference type="EMBL" id="AMY08989.1"/>
    </source>
</evidence>
<keyword evidence="3" id="KW-0998">Cell outer membrane</keyword>
<dbReference type="SUPFAM" id="SSF53955">
    <property type="entry name" value="Lysozyme-like"/>
    <property type="match status" value="1"/>
</dbReference>
<comment type="similarity">
    <text evidence="2">Belongs to the transglycosylase Slt family.</text>
</comment>
<dbReference type="SUPFAM" id="SSF53850">
    <property type="entry name" value="Periplasmic binding protein-like II"/>
    <property type="match status" value="1"/>
</dbReference>
<evidence type="ECO:0000256" key="2">
    <source>
        <dbReference type="ARBA" id="ARBA00007734"/>
    </source>
</evidence>
<dbReference type="InterPro" id="IPR008258">
    <property type="entry name" value="Transglycosylase_SLT_dom_1"/>
</dbReference>
<dbReference type="CDD" id="cd13403">
    <property type="entry name" value="MLTF-like"/>
    <property type="match status" value="1"/>
</dbReference>
<dbReference type="Gene3D" id="1.10.530.10">
    <property type="match status" value="1"/>
</dbReference>